<gene>
    <name evidence="16" type="ORF">PENARI_c006G08707</name>
</gene>
<keyword evidence="6" id="KW-0325">Glycoprotein</keyword>
<accession>A0A1F5LMQ0</accession>
<keyword evidence="5 12" id="KW-0378">Hydrolase</keyword>
<evidence type="ECO:0000313" key="17">
    <source>
        <dbReference type="Proteomes" id="UP000177622"/>
    </source>
</evidence>
<dbReference type="SUPFAM" id="SSF49899">
    <property type="entry name" value="Concanavalin A-like lectins/glucanases"/>
    <property type="match status" value="1"/>
</dbReference>
<evidence type="ECO:0000256" key="9">
    <source>
        <dbReference type="ARBA" id="ARBA00023326"/>
    </source>
</evidence>
<dbReference type="FunFam" id="2.60.120.560:FF:000003">
    <property type="entry name" value="Extracellular exo-inulinase inuE"/>
    <property type="match status" value="1"/>
</dbReference>
<evidence type="ECO:0000259" key="14">
    <source>
        <dbReference type="Pfam" id="PF00251"/>
    </source>
</evidence>
<evidence type="ECO:0000256" key="11">
    <source>
        <dbReference type="ARBA" id="ARBA00066486"/>
    </source>
</evidence>
<evidence type="ECO:0000256" key="6">
    <source>
        <dbReference type="ARBA" id="ARBA00023180"/>
    </source>
</evidence>
<protein>
    <recommendedName>
        <fullName evidence="11">fructan beta-fructosidase</fullName>
        <ecNumber evidence="11">3.2.1.80</ecNumber>
    </recommendedName>
</protein>
<reference evidence="16 17" key="1">
    <citation type="journal article" date="2016" name="Sci. Rep.">
        <title>Penicillium arizonense, a new, genome sequenced fungal species, reveals a high chemical diversity in secreted metabolites.</title>
        <authorList>
            <person name="Grijseels S."/>
            <person name="Nielsen J.C."/>
            <person name="Randelovic M."/>
            <person name="Nielsen J."/>
            <person name="Nielsen K.F."/>
            <person name="Workman M."/>
            <person name="Frisvad J.C."/>
        </authorList>
    </citation>
    <scope>NUCLEOTIDE SEQUENCE [LARGE SCALE GENOMIC DNA]</scope>
    <source>
        <strain evidence="16 17">CBS 141311</strain>
    </source>
</reference>
<dbReference type="Proteomes" id="UP000177622">
    <property type="component" value="Unassembled WGS sequence"/>
</dbReference>
<dbReference type="GO" id="GO:0004575">
    <property type="term" value="F:sucrose alpha-glucosidase activity"/>
    <property type="evidence" value="ECO:0007669"/>
    <property type="project" value="TreeGrafter"/>
</dbReference>
<dbReference type="GO" id="GO:0005576">
    <property type="term" value="C:extracellular region"/>
    <property type="evidence" value="ECO:0007669"/>
    <property type="project" value="UniProtKB-SubCell"/>
</dbReference>
<dbReference type="GO" id="GO:0051669">
    <property type="term" value="F:fructan beta-fructosidase activity"/>
    <property type="evidence" value="ECO:0007669"/>
    <property type="project" value="UniProtKB-EC"/>
</dbReference>
<evidence type="ECO:0000256" key="13">
    <source>
        <dbReference type="SAM" id="SignalP"/>
    </source>
</evidence>
<dbReference type="STRING" id="1835702.A0A1F5LMQ0"/>
<comment type="catalytic activity">
    <reaction evidence="10">
        <text>Hydrolysis of terminal, non-reducing (2-&gt;1)- and (2-&gt;6)-linked beta-D-fructofuranose residues in fructans.</text>
        <dbReference type="EC" id="3.2.1.80"/>
    </reaction>
</comment>
<comment type="similarity">
    <text evidence="2 12">Belongs to the glycosyl hydrolase 32 family.</text>
</comment>
<dbReference type="RefSeq" id="XP_022489929.1">
    <property type="nucleotide sequence ID" value="XM_022630503.1"/>
</dbReference>
<organism evidence="16 17">
    <name type="scientific">Penicillium arizonense</name>
    <dbReference type="NCBI Taxonomy" id="1835702"/>
    <lineage>
        <taxon>Eukaryota</taxon>
        <taxon>Fungi</taxon>
        <taxon>Dikarya</taxon>
        <taxon>Ascomycota</taxon>
        <taxon>Pezizomycotina</taxon>
        <taxon>Eurotiomycetes</taxon>
        <taxon>Eurotiomycetidae</taxon>
        <taxon>Eurotiales</taxon>
        <taxon>Aspergillaceae</taxon>
        <taxon>Penicillium</taxon>
    </lineage>
</organism>
<dbReference type="GO" id="GO:0051670">
    <property type="term" value="F:inulinase activity"/>
    <property type="evidence" value="ECO:0007669"/>
    <property type="project" value="UniProtKB-ARBA"/>
</dbReference>
<comment type="subcellular location">
    <subcellularLocation>
        <location evidence="1">Secreted</location>
    </subcellularLocation>
</comment>
<evidence type="ECO:0000256" key="7">
    <source>
        <dbReference type="ARBA" id="ARBA00023277"/>
    </source>
</evidence>
<dbReference type="GO" id="GO:0000272">
    <property type="term" value="P:polysaccharide catabolic process"/>
    <property type="evidence" value="ECO:0007669"/>
    <property type="project" value="UniProtKB-KW"/>
</dbReference>
<dbReference type="SMART" id="SM00640">
    <property type="entry name" value="Glyco_32"/>
    <property type="match status" value="1"/>
</dbReference>
<name>A0A1F5LMQ0_PENAI</name>
<sequence length="540" mass="59279">MVHLTKTLAVGILAGLADIANAFNYDQPYRGQYHFSPQEHWMNDPNGLLYHNGIYHLFFQYNPGGIQWGNMSWGHATSKDLTHWEQKPIALRARGYGGNVTEMYFSGSAVVDSNNTSGFGKGGKAPMVAMYTSYYPVAQTLPSGKTIQENQQAQSIAYSLDDGMTWTTYDAANPVIYNPPSPYEDQYKDFRDPFAFWHEESQKWVVITTLAALHKLAIYTSDNLKDWKLASEFGPFNAQGGVWECPGLFKLPLDGGKSTKWVITLGLNPGGPPGTVGSGTQYFVGEFDGTTFTPDADTVYPGNGTANWMDWGPDYYASAGYNGLSVDDYVQIGWMNNWQYGTNIPTSPWRSAMSIPRHLTLKTIGAKTTLVQQPKEAWSSIVSKHPVYSHTYKSVPQGTVKVGTTEETIKIDLSFAAASTASEFAIAVRASADSTEQTLIGYDFVNKQVFIDRTKSGDVSFDKTFASIYRGPLVPDVKGNVNLSIFVDRSSVEVFGGQGETTLTAQIFPSSDAIHAQLVSTGGDTKSVNLKIYSVASTWT</sequence>
<feature type="chain" id="PRO_5009519710" description="fructan beta-fructosidase" evidence="13">
    <location>
        <begin position="23"/>
        <end position="540"/>
    </location>
</feature>
<dbReference type="OrthoDB" id="202537at2759"/>
<dbReference type="GO" id="GO:0005987">
    <property type="term" value="P:sucrose catabolic process"/>
    <property type="evidence" value="ECO:0007669"/>
    <property type="project" value="TreeGrafter"/>
</dbReference>
<dbReference type="CDD" id="cd18622">
    <property type="entry name" value="GH32_Inu-like"/>
    <property type="match status" value="1"/>
</dbReference>
<keyword evidence="3" id="KW-0964">Secreted</keyword>
<evidence type="ECO:0000256" key="4">
    <source>
        <dbReference type="ARBA" id="ARBA00022729"/>
    </source>
</evidence>
<dbReference type="EMBL" id="LXJU01000006">
    <property type="protein sequence ID" value="OGE54494.1"/>
    <property type="molecule type" value="Genomic_DNA"/>
</dbReference>
<dbReference type="InterPro" id="IPR023296">
    <property type="entry name" value="Glyco_hydro_beta-prop_sf"/>
</dbReference>
<feature type="domain" description="Glycosyl hydrolase family 32 C-terminal" evidence="15">
    <location>
        <begin position="393"/>
        <end position="533"/>
    </location>
</feature>
<dbReference type="AlphaFoldDB" id="A0A1F5LMQ0"/>
<dbReference type="PANTHER" id="PTHR42800:SF1">
    <property type="entry name" value="EXOINULINASE INUD (AFU_ORTHOLOGUE AFUA_5G00480)"/>
    <property type="match status" value="1"/>
</dbReference>
<proteinExistence type="inferred from homology"/>
<feature type="domain" description="Glycosyl hydrolase family 32 N-terminal" evidence="14">
    <location>
        <begin position="34"/>
        <end position="374"/>
    </location>
</feature>
<keyword evidence="9" id="KW-0624">Polysaccharide degradation</keyword>
<evidence type="ECO:0000256" key="2">
    <source>
        <dbReference type="ARBA" id="ARBA00009902"/>
    </source>
</evidence>
<dbReference type="InterPro" id="IPR013148">
    <property type="entry name" value="Glyco_hydro_32_N"/>
</dbReference>
<dbReference type="FunFam" id="2.115.10.20:FF:000002">
    <property type="entry name" value="Invertase 2"/>
    <property type="match status" value="1"/>
</dbReference>
<dbReference type="Pfam" id="PF00251">
    <property type="entry name" value="Glyco_hydro_32N"/>
    <property type="match status" value="1"/>
</dbReference>
<keyword evidence="8 12" id="KW-0326">Glycosidase</keyword>
<dbReference type="GO" id="GO:0005737">
    <property type="term" value="C:cytoplasm"/>
    <property type="evidence" value="ECO:0007669"/>
    <property type="project" value="TreeGrafter"/>
</dbReference>
<dbReference type="Gene3D" id="2.115.10.20">
    <property type="entry name" value="Glycosyl hydrolase domain, family 43"/>
    <property type="match status" value="1"/>
</dbReference>
<dbReference type="GeneID" id="34575237"/>
<dbReference type="EC" id="3.2.1.80" evidence="11"/>
<keyword evidence="7" id="KW-0119">Carbohydrate metabolism</keyword>
<dbReference type="Pfam" id="PF08244">
    <property type="entry name" value="Glyco_hydro_32C"/>
    <property type="match status" value="1"/>
</dbReference>
<dbReference type="InterPro" id="IPR001362">
    <property type="entry name" value="Glyco_hydro_32"/>
</dbReference>
<evidence type="ECO:0000313" key="16">
    <source>
        <dbReference type="EMBL" id="OGE54494.1"/>
    </source>
</evidence>
<dbReference type="Gene3D" id="2.60.120.560">
    <property type="entry name" value="Exo-inulinase, domain 1"/>
    <property type="match status" value="1"/>
</dbReference>
<keyword evidence="4 13" id="KW-0732">Signal</keyword>
<evidence type="ECO:0000256" key="12">
    <source>
        <dbReference type="RuleBase" id="RU362110"/>
    </source>
</evidence>
<dbReference type="PANTHER" id="PTHR42800">
    <property type="entry name" value="EXOINULINASE INUD (AFU_ORTHOLOGUE AFUA_5G00480)"/>
    <property type="match status" value="1"/>
</dbReference>
<dbReference type="InterPro" id="IPR018053">
    <property type="entry name" value="Glyco_hydro_32_AS"/>
</dbReference>
<keyword evidence="17" id="KW-1185">Reference proteome</keyword>
<evidence type="ECO:0000256" key="10">
    <source>
        <dbReference type="ARBA" id="ARBA00052369"/>
    </source>
</evidence>
<evidence type="ECO:0000256" key="1">
    <source>
        <dbReference type="ARBA" id="ARBA00004613"/>
    </source>
</evidence>
<feature type="signal peptide" evidence="13">
    <location>
        <begin position="1"/>
        <end position="22"/>
    </location>
</feature>
<dbReference type="PROSITE" id="PS00609">
    <property type="entry name" value="GLYCOSYL_HYDROL_F32"/>
    <property type="match status" value="1"/>
</dbReference>
<evidence type="ECO:0000256" key="8">
    <source>
        <dbReference type="ARBA" id="ARBA00023295"/>
    </source>
</evidence>
<evidence type="ECO:0000259" key="15">
    <source>
        <dbReference type="Pfam" id="PF08244"/>
    </source>
</evidence>
<dbReference type="InterPro" id="IPR013189">
    <property type="entry name" value="Glyco_hydro_32_C"/>
</dbReference>
<dbReference type="SUPFAM" id="SSF75005">
    <property type="entry name" value="Arabinanase/levansucrase/invertase"/>
    <property type="match status" value="1"/>
</dbReference>
<dbReference type="InterPro" id="IPR013320">
    <property type="entry name" value="ConA-like_dom_sf"/>
</dbReference>
<evidence type="ECO:0000256" key="5">
    <source>
        <dbReference type="ARBA" id="ARBA00022801"/>
    </source>
</evidence>
<evidence type="ECO:0000256" key="3">
    <source>
        <dbReference type="ARBA" id="ARBA00022525"/>
    </source>
</evidence>
<comment type="caution">
    <text evidence="16">The sequence shown here is derived from an EMBL/GenBank/DDBJ whole genome shotgun (WGS) entry which is preliminary data.</text>
</comment>